<dbReference type="Pfam" id="PF00111">
    <property type="entry name" value="Fer2"/>
    <property type="match status" value="1"/>
</dbReference>
<dbReference type="GO" id="GO:0051536">
    <property type="term" value="F:iron-sulfur cluster binding"/>
    <property type="evidence" value="ECO:0007669"/>
    <property type="project" value="InterPro"/>
</dbReference>
<reference evidence="7" key="1">
    <citation type="submission" date="2022-05" db="EMBL/GenBank/DDBJ databases">
        <authorList>
            <person name="Pankratov T."/>
        </authorList>
    </citation>
    <scope>NUCLEOTIDE SEQUENCE</scope>
    <source>
        <strain evidence="7">BP6-180914</strain>
    </source>
</reference>
<feature type="domain" description="2Fe-2S ferredoxin-type" evidence="6">
    <location>
        <begin position="262"/>
        <end position="355"/>
    </location>
</feature>
<gene>
    <name evidence="7" type="ORF">M8523_14150</name>
</gene>
<sequence length="576" mass="61903">MNEAGSQMKVLWRGSTTQRIRLASGLILFVFAATHFLNHALGLVSLDAMIAFDGWRVAVIRSVPGTLVLLAAFLAHMILSIMKLSRRRTLRMPAWEAGQIALGLMIPVLLVPHIVNTRVSAVLFGINTTYPYELLRIWPSAIDIQTVLMLVVWIHGCIGVHFWLRLSSFYQRTTPVLLALAVLLPFAAFTGISVQGRAISSAIAEPKSFAAFKADTKWPDPATQTRITTLRDRAQIATLALILVILAGIALRLLLQRRARNLLVRYVAGPQVKTQAGPTLLEISRANGIPHMSVCGGRGRCSTCRVLVMTAQSGLSPPGPAELATLRAIKAGPGIRLACQARPLVDVTVMPLLRVGAAPNPVHPLTQQLTHDDSSGVEQDLAVLFVDMRGFTALTERKLPFDVVFILNRFFATVGQPVYDMGGWISNYAGDGMIALFSGESGLDAACRAALLAASRIDEAVASLNAEIADELQSPIGIAMGLHAGPHVMGRVGYRESQSLSVIGLAMNVASRLEAMAKAAGVQIALSAEVAACAGLDVTDFHTEQREVRGLNEAIPVVFIPKARDIALKLRTPLAA</sequence>
<dbReference type="CDD" id="cd00207">
    <property type="entry name" value="fer2"/>
    <property type="match status" value="1"/>
</dbReference>
<dbReference type="GO" id="GO:0004016">
    <property type="term" value="F:adenylate cyclase activity"/>
    <property type="evidence" value="ECO:0007669"/>
    <property type="project" value="UniProtKB-ARBA"/>
</dbReference>
<evidence type="ECO:0000259" key="6">
    <source>
        <dbReference type="PROSITE" id="PS51085"/>
    </source>
</evidence>
<keyword evidence="4" id="KW-1133">Transmembrane helix</keyword>
<dbReference type="InterPro" id="IPR001054">
    <property type="entry name" value="A/G_cyclase"/>
</dbReference>
<keyword evidence="3 4" id="KW-0472">Membrane</keyword>
<dbReference type="GO" id="GO:0035556">
    <property type="term" value="P:intracellular signal transduction"/>
    <property type="evidence" value="ECO:0007669"/>
    <property type="project" value="InterPro"/>
</dbReference>
<evidence type="ECO:0000313" key="7">
    <source>
        <dbReference type="EMBL" id="MCW6509167.1"/>
    </source>
</evidence>
<evidence type="ECO:0000256" key="4">
    <source>
        <dbReference type="SAM" id="Phobius"/>
    </source>
</evidence>
<feature type="transmembrane region" description="Helical" evidence="4">
    <location>
        <begin position="58"/>
        <end position="79"/>
    </location>
</feature>
<dbReference type="InterPro" id="IPR034804">
    <property type="entry name" value="SQR/QFR_C/D"/>
</dbReference>
<feature type="transmembrane region" description="Helical" evidence="4">
    <location>
        <begin position="236"/>
        <end position="255"/>
    </location>
</feature>
<dbReference type="Gene3D" id="3.10.20.30">
    <property type="match status" value="1"/>
</dbReference>
<dbReference type="SUPFAM" id="SSF55073">
    <property type="entry name" value="Nucleotide cyclase"/>
    <property type="match status" value="1"/>
</dbReference>
<evidence type="ECO:0000256" key="2">
    <source>
        <dbReference type="ARBA" id="ARBA00022475"/>
    </source>
</evidence>
<dbReference type="Gene3D" id="3.30.70.1230">
    <property type="entry name" value="Nucleotide cyclase"/>
    <property type="match status" value="1"/>
</dbReference>
<dbReference type="GO" id="GO:0006171">
    <property type="term" value="P:cAMP biosynthetic process"/>
    <property type="evidence" value="ECO:0007669"/>
    <property type="project" value="TreeGrafter"/>
</dbReference>
<feature type="transmembrane region" description="Helical" evidence="4">
    <location>
        <begin position="100"/>
        <end position="124"/>
    </location>
</feature>
<dbReference type="EMBL" id="JAMOIM010000008">
    <property type="protein sequence ID" value="MCW6509167.1"/>
    <property type="molecule type" value="Genomic_DNA"/>
</dbReference>
<comment type="caution">
    <text evidence="7">The sequence shown here is derived from an EMBL/GenBank/DDBJ whole genome shotgun (WGS) entry which is preliminary data.</text>
</comment>
<feature type="domain" description="Guanylate cyclase" evidence="5">
    <location>
        <begin position="382"/>
        <end position="514"/>
    </location>
</feature>
<dbReference type="AlphaFoldDB" id="A0AA42CN88"/>
<evidence type="ECO:0000256" key="3">
    <source>
        <dbReference type="ARBA" id="ARBA00023136"/>
    </source>
</evidence>
<dbReference type="InterPro" id="IPR036010">
    <property type="entry name" value="2Fe-2S_ferredoxin-like_sf"/>
</dbReference>
<evidence type="ECO:0000313" key="8">
    <source>
        <dbReference type="Proteomes" id="UP001165667"/>
    </source>
</evidence>
<dbReference type="RefSeq" id="WP_282585528.1">
    <property type="nucleotide sequence ID" value="NZ_JAMOIM010000008.1"/>
</dbReference>
<dbReference type="Pfam" id="PF00211">
    <property type="entry name" value="Guanylate_cyc"/>
    <property type="match status" value="1"/>
</dbReference>
<organism evidence="7 8">
    <name type="scientific">Lichenifustis flavocetrariae</name>
    <dbReference type="NCBI Taxonomy" id="2949735"/>
    <lineage>
        <taxon>Bacteria</taxon>
        <taxon>Pseudomonadati</taxon>
        <taxon>Pseudomonadota</taxon>
        <taxon>Alphaproteobacteria</taxon>
        <taxon>Hyphomicrobiales</taxon>
        <taxon>Lichenihabitantaceae</taxon>
        <taxon>Lichenifustis</taxon>
    </lineage>
</organism>
<dbReference type="InterPro" id="IPR001041">
    <property type="entry name" value="2Fe-2S_ferredoxin-type"/>
</dbReference>
<dbReference type="SMART" id="SM00044">
    <property type="entry name" value="CYCc"/>
    <property type="match status" value="1"/>
</dbReference>
<dbReference type="PANTHER" id="PTHR43081">
    <property type="entry name" value="ADENYLATE CYCLASE, TERMINAL-DIFFERENTIATION SPECIFIC-RELATED"/>
    <property type="match status" value="1"/>
</dbReference>
<feature type="transmembrane region" description="Helical" evidence="4">
    <location>
        <begin position="144"/>
        <end position="164"/>
    </location>
</feature>
<keyword evidence="2" id="KW-1003">Cell membrane</keyword>
<comment type="subcellular location">
    <subcellularLocation>
        <location evidence="1">Cell membrane</location>
        <topology evidence="1">Multi-pass membrane protein</topology>
    </subcellularLocation>
</comment>
<accession>A0AA42CN88</accession>
<dbReference type="SUPFAM" id="SSF54292">
    <property type="entry name" value="2Fe-2S ferredoxin-like"/>
    <property type="match status" value="1"/>
</dbReference>
<dbReference type="SUPFAM" id="SSF81343">
    <property type="entry name" value="Fumarate reductase respiratory complex transmembrane subunits"/>
    <property type="match status" value="1"/>
</dbReference>
<dbReference type="PROSITE" id="PS50125">
    <property type="entry name" value="GUANYLATE_CYCLASE_2"/>
    <property type="match status" value="1"/>
</dbReference>
<dbReference type="PANTHER" id="PTHR43081:SF17">
    <property type="entry name" value="BLL5647 PROTEIN"/>
    <property type="match status" value="1"/>
</dbReference>
<feature type="transmembrane region" description="Helical" evidence="4">
    <location>
        <begin position="176"/>
        <end position="194"/>
    </location>
</feature>
<evidence type="ECO:0000259" key="5">
    <source>
        <dbReference type="PROSITE" id="PS50125"/>
    </source>
</evidence>
<name>A0AA42CN88_9HYPH</name>
<dbReference type="InterPro" id="IPR012675">
    <property type="entry name" value="Beta-grasp_dom_sf"/>
</dbReference>
<keyword evidence="4" id="KW-0812">Transmembrane</keyword>
<dbReference type="InterPro" id="IPR029787">
    <property type="entry name" value="Nucleotide_cyclase"/>
</dbReference>
<dbReference type="PROSITE" id="PS51085">
    <property type="entry name" value="2FE2S_FER_2"/>
    <property type="match status" value="1"/>
</dbReference>
<proteinExistence type="predicted"/>
<keyword evidence="8" id="KW-1185">Reference proteome</keyword>
<dbReference type="CDD" id="cd07302">
    <property type="entry name" value="CHD"/>
    <property type="match status" value="1"/>
</dbReference>
<feature type="transmembrane region" description="Helical" evidence="4">
    <location>
        <begin position="20"/>
        <end position="38"/>
    </location>
</feature>
<protein>
    <submittedName>
        <fullName evidence="7">Adenylate/guanylate cyclase domain-containing protein</fullName>
    </submittedName>
</protein>
<dbReference type="InterPro" id="IPR050697">
    <property type="entry name" value="Adenylyl/Guanylyl_Cyclase_3/4"/>
</dbReference>
<dbReference type="Proteomes" id="UP001165667">
    <property type="component" value="Unassembled WGS sequence"/>
</dbReference>
<evidence type="ECO:0000256" key="1">
    <source>
        <dbReference type="ARBA" id="ARBA00004651"/>
    </source>
</evidence>
<dbReference type="GO" id="GO:0005886">
    <property type="term" value="C:plasma membrane"/>
    <property type="evidence" value="ECO:0007669"/>
    <property type="project" value="UniProtKB-SubCell"/>
</dbReference>